<dbReference type="Proteomes" id="UP001160334">
    <property type="component" value="Unassembled WGS sequence"/>
</dbReference>
<dbReference type="PANTHER" id="PTHR43784:SF2">
    <property type="entry name" value="GDSL-LIKE LIPASE_ACYLHYDROLASE, PUTATIVE (AFU_ORTHOLOGUE AFUA_2G00820)-RELATED"/>
    <property type="match status" value="1"/>
</dbReference>
<gene>
    <name evidence="3" type="ORF">M2280_002973</name>
</gene>
<dbReference type="CDD" id="cd01832">
    <property type="entry name" value="SGNH_hydrolase_like_1"/>
    <property type="match status" value="1"/>
</dbReference>
<feature type="compositionally biased region" description="Basic and acidic residues" evidence="1">
    <location>
        <begin position="245"/>
        <end position="257"/>
    </location>
</feature>
<feature type="region of interest" description="Disordered" evidence="1">
    <location>
        <begin position="235"/>
        <end position="264"/>
    </location>
</feature>
<evidence type="ECO:0000259" key="2">
    <source>
        <dbReference type="Pfam" id="PF13472"/>
    </source>
</evidence>
<reference evidence="3 4" key="1">
    <citation type="submission" date="2023-04" db="EMBL/GenBank/DDBJ databases">
        <title>Forest soil microbial communities from Buena Vista Peninsula, Colon Province, Panama.</title>
        <authorList>
            <person name="Bouskill N."/>
        </authorList>
    </citation>
    <scope>NUCLEOTIDE SEQUENCE [LARGE SCALE GENOMIC DNA]</scope>
    <source>
        <strain evidence="3 4">CFH S0262</strain>
    </source>
</reference>
<dbReference type="SUPFAM" id="SSF52266">
    <property type="entry name" value="SGNH hydrolase"/>
    <property type="match status" value="1"/>
</dbReference>
<evidence type="ECO:0000313" key="3">
    <source>
        <dbReference type="EMBL" id="MDH6281751.1"/>
    </source>
</evidence>
<accession>A0ABT6MDA7</accession>
<feature type="domain" description="SGNH hydrolase-type esterase" evidence="2">
    <location>
        <begin position="7"/>
        <end position="179"/>
    </location>
</feature>
<dbReference type="InterPro" id="IPR013830">
    <property type="entry name" value="SGNH_hydro"/>
</dbReference>
<comment type="caution">
    <text evidence="3">The sequence shown here is derived from an EMBL/GenBank/DDBJ whole genome shotgun (WGS) entry which is preliminary data.</text>
</comment>
<evidence type="ECO:0000313" key="4">
    <source>
        <dbReference type="Proteomes" id="UP001160334"/>
    </source>
</evidence>
<dbReference type="EMBL" id="JARXVC010000007">
    <property type="protein sequence ID" value="MDH6281751.1"/>
    <property type="molecule type" value="Genomic_DNA"/>
</dbReference>
<evidence type="ECO:0000256" key="1">
    <source>
        <dbReference type="SAM" id="MobiDB-lite"/>
    </source>
</evidence>
<dbReference type="Gene3D" id="3.40.50.1110">
    <property type="entry name" value="SGNH hydrolase"/>
    <property type="match status" value="1"/>
</dbReference>
<dbReference type="PANTHER" id="PTHR43784">
    <property type="entry name" value="GDSL-LIKE LIPASE/ACYLHYDROLASE, PUTATIVE (AFU_ORTHOLOGUE AFUA_2G00820)-RELATED"/>
    <property type="match status" value="1"/>
</dbReference>
<dbReference type="InterPro" id="IPR053140">
    <property type="entry name" value="GDSL_Rv0518-like"/>
</dbReference>
<protein>
    <submittedName>
        <fullName evidence="3">Lysophospholipase L1-like esterase</fullName>
    </submittedName>
</protein>
<name>A0ABT6MDA7_9NOCA</name>
<dbReference type="Pfam" id="PF13472">
    <property type="entry name" value="Lipase_GDSL_2"/>
    <property type="match status" value="1"/>
</dbReference>
<dbReference type="RefSeq" id="WP_280761073.1">
    <property type="nucleotide sequence ID" value="NZ_JARXVC010000007.1"/>
</dbReference>
<organism evidence="3 4">
    <name type="scientific">Prescottella agglutinans</name>
    <dbReference type="NCBI Taxonomy" id="1644129"/>
    <lineage>
        <taxon>Bacteria</taxon>
        <taxon>Bacillati</taxon>
        <taxon>Actinomycetota</taxon>
        <taxon>Actinomycetes</taxon>
        <taxon>Mycobacteriales</taxon>
        <taxon>Nocardiaceae</taxon>
        <taxon>Prescottella</taxon>
    </lineage>
</organism>
<proteinExistence type="predicted"/>
<sequence>MFSRFVAIGDSQSEGLNDGDDLRGYRGWADRLAERLAEVNPEVLYANLAIRGRLARQVREEQLAQALALQPDLASVVAGVNDLLRPKFEPASIAAELEIAFEALTASGARVLTMAFPTLGAGMPGGRAIMARISALNTEIRAAAARHGVAVIDLEVYPVATDPRLWSWDRLHLNADGHDRLAAAAATVLEIPGADLSWQDSLGPLPPVAGLGRIRADTEWAVRFLGPWLGRRVRGTSSGAGRAAKRPDLTPVRRGEGAQDTTSA</sequence>
<dbReference type="InterPro" id="IPR036514">
    <property type="entry name" value="SGNH_hydro_sf"/>
</dbReference>
<keyword evidence="4" id="KW-1185">Reference proteome</keyword>